<dbReference type="SUPFAM" id="SSF53335">
    <property type="entry name" value="S-adenosyl-L-methionine-dependent methyltransferases"/>
    <property type="match status" value="1"/>
</dbReference>
<evidence type="ECO:0000313" key="3">
    <source>
        <dbReference type="Proteomes" id="UP000322079"/>
    </source>
</evidence>
<reference evidence="2 3" key="1">
    <citation type="submission" date="2019-08" db="EMBL/GenBank/DDBJ databases">
        <title>Chromobacterium paludis, a novel bacterium isolated from a Maryland marsh pond.</title>
        <authorList>
            <person name="Blackburn M.B."/>
            <person name="Gundersen-Rindal D.E."/>
        </authorList>
    </citation>
    <scope>NUCLEOTIDE SEQUENCE [LARGE SCALE GENOMIC DNA]</scope>
    <source>
        <strain evidence="3">IIBBL 257-1</strain>
    </source>
</reference>
<gene>
    <name evidence="2" type="ORF">FYK34_10860</name>
</gene>
<dbReference type="GO" id="GO:0010420">
    <property type="term" value="F:polyprenyldihydroxybenzoate methyltransferase activity"/>
    <property type="evidence" value="ECO:0007669"/>
    <property type="project" value="TreeGrafter"/>
</dbReference>
<protein>
    <submittedName>
        <fullName evidence="2">Class I SAM-dependent methyltransferase</fullName>
    </submittedName>
</protein>
<keyword evidence="2" id="KW-0489">Methyltransferase</keyword>
<accession>A0A5C1DGY0</accession>
<dbReference type="Proteomes" id="UP000322079">
    <property type="component" value="Chromosome"/>
</dbReference>
<evidence type="ECO:0000313" key="2">
    <source>
        <dbReference type="EMBL" id="QEL56020.1"/>
    </source>
</evidence>
<feature type="domain" description="Methyltransferase" evidence="1">
    <location>
        <begin position="128"/>
        <end position="221"/>
    </location>
</feature>
<organism evidence="2 3">
    <name type="scientific">Chromobacterium paludis</name>
    <dbReference type="NCBI Taxonomy" id="2605945"/>
    <lineage>
        <taxon>Bacteria</taxon>
        <taxon>Pseudomonadati</taxon>
        <taxon>Pseudomonadota</taxon>
        <taxon>Betaproteobacteria</taxon>
        <taxon>Neisseriales</taxon>
        <taxon>Chromobacteriaceae</taxon>
        <taxon>Chromobacterium</taxon>
    </lineage>
</organism>
<dbReference type="PANTHER" id="PTHR43464:SF23">
    <property type="entry name" value="JUVENILE HORMONE ACID O-METHYLTRANSFERASE"/>
    <property type="match status" value="1"/>
</dbReference>
<keyword evidence="3" id="KW-1185">Reference proteome</keyword>
<dbReference type="InterPro" id="IPR041698">
    <property type="entry name" value="Methyltransf_25"/>
</dbReference>
<dbReference type="KEGG" id="chrm:FYK34_10860"/>
<dbReference type="RefSeq" id="WP_149296375.1">
    <property type="nucleotide sequence ID" value="NZ_CP043473.1"/>
</dbReference>
<dbReference type="EMBL" id="CP043473">
    <property type="protein sequence ID" value="QEL56020.1"/>
    <property type="molecule type" value="Genomic_DNA"/>
</dbReference>
<dbReference type="AlphaFoldDB" id="A0A5C1DGY0"/>
<keyword evidence="2" id="KW-0808">Transferase</keyword>
<dbReference type="CDD" id="cd02440">
    <property type="entry name" value="AdoMet_MTases"/>
    <property type="match status" value="1"/>
</dbReference>
<proteinExistence type="predicted"/>
<dbReference type="PANTHER" id="PTHR43464">
    <property type="entry name" value="METHYLTRANSFERASE"/>
    <property type="match status" value="1"/>
</dbReference>
<sequence>MTIHLRPTCRSGFSLSALRRHKRLGLRAAAPEAGRGDIIDAAEARPLRHAPDASQETLAFPELLRRLGYGIDDALRLKWQARDPRLARAYLDVYQGVIAGMRRQGPGSAASTGRAIAAALRHGRPERVLELACGNGEAALQLAEATGAAVVAIDQHPASLERLARAAASRGLATVTPRLADIAAPGEPPASFDLIWAEGCACLLGFERALRLWRPLLRPGGLLFVSEPVWLSTRPSAPARQLWRSGYPGMAGPARRENQLRAQGWDILDRFALPRADWDAYYEDMARQIAAAARDAGPDHPALADLRREIAVHQAHGGEYGQACWLLRPASR</sequence>
<dbReference type="GO" id="GO:0032259">
    <property type="term" value="P:methylation"/>
    <property type="evidence" value="ECO:0007669"/>
    <property type="project" value="UniProtKB-KW"/>
</dbReference>
<evidence type="ECO:0000259" key="1">
    <source>
        <dbReference type="Pfam" id="PF13649"/>
    </source>
</evidence>
<dbReference type="Pfam" id="PF13649">
    <property type="entry name" value="Methyltransf_25"/>
    <property type="match status" value="1"/>
</dbReference>
<dbReference type="InterPro" id="IPR029063">
    <property type="entry name" value="SAM-dependent_MTases_sf"/>
</dbReference>
<name>A0A5C1DGY0_9NEIS</name>
<dbReference type="Gene3D" id="3.40.50.150">
    <property type="entry name" value="Vaccinia Virus protein VP39"/>
    <property type="match status" value="1"/>
</dbReference>